<evidence type="ECO:0000313" key="2">
    <source>
        <dbReference type="EMBL" id="WVZ24052.1"/>
    </source>
</evidence>
<organism evidence="2 3">
    <name type="scientific">Vigna mungo</name>
    <name type="common">Black gram</name>
    <name type="synonym">Phaseolus mungo</name>
    <dbReference type="NCBI Taxonomy" id="3915"/>
    <lineage>
        <taxon>Eukaryota</taxon>
        <taxon>Viridiplantae</taxon>
        <taxon>Streptophyta</taxon>
        <taxon>Embryophyta</taxon>
        <taxon>Tracheophyta</taxon>
        <taxon>Spermatophyta</taxon>
        <taxon>Magnoliopsida</taxon>
        <taxon>eudicotyledons</taxon>
        <taxon>Gunneridae</taxon>
        <taxon>Pentapetalae</taxon>
        <taxon>rosids</taxon>
        <taxon>fabids</taxon>
        <taxon>Fabales</taxon>
        <taxon>Fabaceae</taxon>
        <taxon>Papilionoideae</taxon>
        <taxon>50 kb inversion clade</taxon>
        <taxon>NPAAA clade</taxon>
        <taxon>indigoferoid/millettioid clade</taxon>
        <taxon>Phaseoleae</taxon>
        <taxon>Vigna</taxon>
    </lineage>
</organism>
<keyword evidence="3" id="KW-1185">Reference proteome</keyword>
<sequence length="110" mass="12610">MNMPSPTKMCPLENGRRLKLPLVLNVMCHFLLLLPLFSETALLPKTQTDSKTCLCQSRNAPLPKSILHLPCPPLSYSHVASPDFSCFHSLSFLSFFFLFFKNENHTYFLF</sequence>
<feature type="transmembrane region" description="Helical" evidence="1">
    <location>
        <begin position="79"/>
        <end position="100"/>
    </location>
</feature>
<name>A0AAQ3PBP2_VIGMU</name>
<accession>A0AAQ3PBP2</accession>
<gene>
    <name evidence="2" type="ORF">V8G54_002596</name>
</gene>
<keyword evidence="1" id="KW-1133">Transmembrane helix</keyword>
<reference evidence="2 3" key="1">
    <citation type="journal article" date="2023" name="Life. Sci Alliance">
        <title>Evolutionary insights into 3D genome organization and epigenetic landscape of Vigna mungo.</title>
        <authorList>
            <person name="Junaid A."/>
            <person name="Singh B."/>
            <person name="Bhatia S."/>
        </authorList>
    </citation>
    <scope>NUCLEOTIDE SEQUENCE [LARGE SCALE GENOMIC DNA]</scope>
    <source>
        <strain evidence="2">Urdbean</strain>
    </source>
</reference>
<evidence type="ECO:0000256" key="1">
    <source>
        <dbReference type="SAM" id="Phobius"/>
    </source>
</evidence>
<dbReference type="EMBL" id="CP144700">
    <property type="protein sequence ID" value="WVZ24052.1"/>
    <property type="molecule type" value="Genomic_DNA"/>
</dbReference>
<dbReference type="AlphaFoldDB" id="A0AAQ3PBP2"/>
<dbReference type="Proteomes" id="UP001374535">
    <property type="component" value="Chromosome 1"/>
</dbReference>
<proteinExistence type="predicted"/>
<evidence type="ECO:0000313" key="3">
    <source>
        <dbReference type="Proteomes" id="UP001374535"/>
    </source>
</evidence>
<keyword evidence="1" id="KW-0472">Membrane</keyword>
<keyword evidence="1" id="KW-0812">Transmembrane</keyword>
<protein>
    <submittedName>
        <fullName evidence="2">Uncharacterized protein</fullName>
    </submittedName>
</protein>
<feature type="transmembrane region" description="Helical" evidence="1">
    <location>
        <begin position="20"/>
        <end position="38"/>
    </location>
</feature>